<keyword evidence="5 6" id="KW-0472">Membrane</keyword>
<evidence type="ECO:0000256" key="2">
    <source>
        <dbReference type="ARBA" id="ARBA00009142"/>
    </source>
</evidence>
<name>A0A1I3DN40_9GAMM</name>
<feature type="transmembrane region" description="Helical" evidence="6">
    <location>
        <begin position="28"/>
        <end position="59"/>
    </location>
</feature>
<keyword evidence="3 6" id="KW-0812">Transmembrane</keyword>
<dbReference type="Proteomes" id="UP000199040">
    <property type="component" value="Unassembled WGS sequence"/>
</dbReference>
<feature type="transmembrane region" description="Helical" evidence="6">
    <location>
        <begin position="121"/>
        <end position="148"/>
    </location>
</feature>
<feature type="transmembrane region" description="Helical" evidence="6">
    <location>
        <begin position="168"/>
        <end position="190"/>
    </location>
</feature>
<accession>A0A1I3DN40</accession>
<dbReference type="STRING" id="442341.SAMN04487959_111134"/>
<gene>
    <name evidence="7" type="ORF">SAMN04487959_111134</name>
</gene>
<evidence type="ECO:0000256" key="3">
    <source>
        <dbReference type="ARBA" id="ARBA00022692"/>
    </source>
</evidence>
<reference evidence="7 8" key="1">
    <citation type="submission" date="2016-10" db="EMBL/GenBank/DDBJ databases">
        <authorList>
            <person name="de Groot N.N."/>
        </authorList>
    </citation>
    <scope>NUCLEOTIDE SEQUENCE [LARGE SCALE GENOMIC DNA]</scope>
    <source>
        <strain evidence="7 8">CGMCC 1.6848</strain>
    </source>
</reference>
<evidence type="ECO:0000256" key="6">
    <source>
        <dbReference type="RuleBase" id="RU363041"/>
    </source>
</evidence>
<proteinExistence type="inferred from homology"/>
<feature type="transmembrane region" description="Helical" evidence="6">
    <location>
        <begin position="202"/>
        <end position="220"/>
    </location>
</feature>
<dbReference type="GO" id="GO:0005886">
    <property type="term" value="C:plasma membrane"/>
    <property type="evidence" value="ECO:0007669"/>
    <property type="project" value="UniProtKB-SubCell"/>
</dbReference>
<evidence type="ECO:0000313" key="8">
    <source>
        <dbReference type="Proteomes" id="UP000199040"/>
    </source>
</evidence>
<evidence type="ECO:0000256" key="4">
    <source>
        <dbReference type="ARBA" id="ARBA00022989"/>
    </source>
</evidence>
<feature type="transmembrane region" description="Helical" evidence="6">
    <location>
        <begin position="65"/>
        <end position="84"/>
    </location>
</feature>
<keyword evidence="6" id="KW-1003">Cell membrane</keyword>
<evidence type="ECO:0000313" key="7">
    <source>
        <dbReference type="EMBL" id="SFH87968.1"/>
    </source>
</evidence>
<sequence length="276" mass="30420">MRYPWAFLSFEPQGGVARSMADLLWYQYVLIGLIFAWSGFVRTSLGFGGAVLALPFLLLVLNEPLVFLPIIAVHLLIFSSWIAWRGHRQAQAAGGASEPGQGNIDWHYLGKALKIMIVPKLIGVVGLLSLPAELMTKIIFGIVIVYALGYALNKPFRSKNTYVDYVLLILGGYVSGTSLIGAPLIVAVFANHVAKHQLRDTLFVLWFILVVIKMVSFLIAGIDLQLIHHLWLLPCAFAGHLLGERVHRYMVAADSQVFFRVLGVVLIVISVVGLLS</sequence>
<dbReference type="Pfam" id="PF01925">
    <property type="entry name" value="TauE"/>
    <property type="match status" value="1"/>
</dbReference>
<evidence type="ECO:0000256" key="1">
    <source>
        <dbReference type="ARBA" id="ARBA00004141"/>
    </source>
</evidence>
<comment type="similarity">
    <text evidence="2 6">Belongs to the 4-toluene sulfonate uptake permease (TSUP) (TC 2.A.102) family.</text>
</comment>
<dbReference type="AlphaFoldDB" id="A0A1I3DN40"/>
<dbReference type="InterPro" id="IPR002781">
    <property type="entry name" value="TM_pro_TauE-like"/>
</dbReference>
<feature type="transmembrane region" description="Helical" evidence="6">
    <location>
        <begin position="257"/>
        <end position="275"/>
    </location>
</feature>
<evidence type="ECO:0000256" key="5">
    <source>
        <dbReference type="ARBA" id="ARBA00023136"/>
    </source>
</evidence>
<dbReference type="EMBL" id="FOPY01000011">
    <property type="protein sequence ID" value="SFH87968.1"/>
    <property type="molecule type" value="Genomic_DNA"/>
</dbReference>
<comment type="subcellular location">
    <subcellularLocation>
        <location evidence="6">Cell membrane</location>
        <topology evidence="6">Multi-pass membrane protein</topology>
    </subcellularLocation>
    <subcellularLocation>
        <location evidence="1">Membrane</location>
        <topology evidence="1">Multi-pass membrane protein</topology>
    </subcellularLocation>
</comment>
<keyword evidence="8" id="KW-1185">Reference proteome</keyword>
<protein>
    <recommendedName>
        <fullName evidence="6">Probable membrane transporter protein</fullName>
    </recommendedName>
</protein>
<organism evidence="7 8">
    <name type="scientific">Modicisalibacter xianhensis</name>
    <dbReference type="NCBI Taxonomy" id="442341"/>
    <lineage>
        <taxon>Bacteria</taxon>
        <taxon>Pseudomonadati</taxon>
        <taxon>Pseudomonadota</taxon>
        <taxon>Gammaproteobacteria</taxon>
        <taxon>Oceanospirillales</taxon>
        <taxon>Halomonadaceae</taxon>
        <taxon>Modicisalibacter</taxon>
    </lineage>
</organism>
<keyword evidence="4 6" id="KW-1133">Transmembrane helix</keyword>